<protein>
    <submittedName>
        <fullName evidence="2">Uncharacterized protein</fullName>
    </submittedName>
</protein>
<evidence type="ECO:0000313" key="2">
    <source>
        <dbReference type="EMBL" id="KAJ1083710.1"/>
    </source>
</evidence>
<name>A0AAV7KZR1_PLEWA</name>
<proteinExistence type="predicted"/>
<accession>A0AAV7KZR1</accession>
<gene>
    <name evidence="2" type="ORF">NDU88_003865</name>
</gene>
<organism evidence="2 3">
    <name type="scientific">Pleurodeles waltl</name>
    <name type="common">Iberian ribbed newt</name>
    <dbReference type="NCBI Taxonomy" id="8319"/>
    <lineage>
        <taxon>Eukaryota</taxon>
        <taxon>Metazoa</taxon>
        <taxon>Chordata</taxon>
        <taxon>Craniata</taxon>
        <taxon>Vertebrata</taxon>
        <taxon>Euteleostomi</taxon>
        <taxon>Amphibia</taxon>
        <taxon>Batrachia</taxon>
        <taxon>Caudata</taxon>
        <taxon>Salamandroidea</taxon>
        <taxon>Salamandridae</taxon>
        <taxon>Pleurodelinae</taxon>
        <taxon>Pleurodeles</taxon>
    </lineage>
</organism>
<evidence type="ECO:0000256" key="1">
    <source>
        <dbReference type="SAM" id="MobiDB-lite"/>
    </source>
</evidence>
<keyword evidence="3" id="KW-1185">Reference proteome</keyword>
<feature type="compositionally biased region" description="Basic residues" evidence="1">
    <location>
        <begin position="232"/>
        <end position="244"/>
    </location>
</feature>
<dbReference type="Proteomes" id="UP001066276">
    <property type="component" value="Chromosome 12"/>
</dbReference>
<comment type="caution">
    <text evidence="2">The sequence shown here is derived from an EMBL/GenBank/DDBJ whole genome shotgun (WGS) entry which is preliminary data.</text>
</comment>
<feature type="compositionally biased region" description="Low complexity" evidence="1">
    <location>
        <begin position="185"/>
        <end position="194"/>
    </location>
</feature>
<dbReference type="EMBL" id="JANPWB010000016">
    <property type="protein sequence ID" value="KAJ1083710.1"/>
    <property type="molecule type" value="Genomic_DNA"/>
</dbReference>
<reference evidence="2" key="1">
    <citation type="journal article" date="2022" name="bioRxiv">
        <title>Sequencing and chromosome-scale assembly of the giantPleurodeles waltlgenome.</title>
        <authorList>
            <person name="Brown T."/>
            <person name="Elewa A."/>
            <person name="Iarovenko S."/>
            <person name="Subramanian E."/>
            <person name="Araus A.J."/>
            <person name="Petzold A."/>
            <person name="Susuki M."/>
            <person name="Suzuki K.-i.T."/>
            <person name="Hayashi T."/>
            <person name="Toyoda A."/>
            <person name="Oliveira C."/>
            <person name="Osipova E."/>
            <person name="Leigh N.D."/>
            <person name="Simon A."/>
            <person name="Yun M.H."/>
        </authorList>
    </citation>
    <scope>NUCLEOTIDE SEQUENCE</scope>
    <source>
        <strain evidence="2">20211129_DDA</strain>
        <tissue evidence="2">Liver</tissue>
    </source>
</reference>
<sequence>MPRRSTPASSHFNGGSLAHFSYRVFPLQAGSGVHLSLCSAVSLCGRLSTPQHFFRCCSLSLDRAQWPHSGVNGVPGRSAAFLVSHFGRTISPILLSGPLSKQNLWGPAPLRGTSYVAPARARGPRAQFCSPEPRSGPVRLAPVRPGGLGPCPLPCLQLGFVLWSGAPLRPPPRRVPRGSLPQLLGPGASAATRGPPAPTPGRPAASRKAAVSQGGMGRKPPLVSGGPPLSRTHLRPTSKDRSHRQPVSSLLLVLR</sequence>
<feature type="region of interest" description="Disordered" evidence="1">
    <location>
        <begin position="172"/>
        <end position="255"/>
    </location>
</feature>
<dbReference type="AlphaFoldDB" id="A0AAV7KZR1"/>
<evidence type="ECO:0000313" key="3">
    <source>
        <dbReference type="Proteomes" id="UP001066276"/>
    </source>
</evidence>